<organism evidence="1 2">
    <name type="scientific">Sphingobium herbicidovorans (strain ATCC 700291 / DSM 11019 / CCUG 56400 / KCTC 2939 / LMG 18315 / NBRC 16415 / MH)</name>
    <name type="common">Sphingomonas herbicidovorans</name>
    <dbReference type="NCBI Taxonomy" id="1219045"/>
    <lineage>
        <taxon>Bacteria</taxon>
        <taxon>Pseudomonadati</taxon>
        <taxon>Pseudomonadota</taxon>
        <taxon>Alphaproteobacteria</taxon>
        <taxon>Sphingomonadales</taxon>
        <taxon>Sphingomonadaceae</taxon>
        <taxon>Sphingobium</taxon>
    </lineage>
</organism>
<proteinExistence type="predicted"/>
<evidence type="ECO:0000313" key="1">
    <source>
        <dbReference type="EMBL" id="KFG89334.1"/>
    </source>
</evidence>
<dbReference type="AlphaFoldDB" id="A0A086P7G6"/>
<dbReference type="OrthoDB" id="9776369at2"/>
<sequence>MTERSTVLVIGTADTKADEMKFLRACIEKVGGRPVEVARRGSGRFGPCASEGSNSMKLIPNQSWRTWMGSTPG</sequence>
<dbReference type="Gene3D" id="3.40.50.12020">
    <property type="entry name" value="Uncharacterised protein family UPF0261, NN domain"/>
    <property type="match status" value="1"/>
</dbReference>
<comment type="caution">
    <text evidence="1">The sequence shown here is derived from an EMBL/GenBank/DDBJ whole genome shotgun (WGS) entry which is preliminary data.</text>
</comment>
<gene>
    <name evidence="1" type="ORF">BV98_002876</name>
</gene>
<dbReference type="STRING" id="76947.GCA_002080435_03506"/>
<keyword evidence="2" id="KW-1185">Reference proteome</keyword>
<protein>
    <submittedName>
        <fullName evidence="1">Uncharacterized protein</fullName>
    </submittedName>
</protein>
<dbReference type="Proteomes" id="UP000024284">
    <property type="component" value="Unassembled WGS sequence"/>
</dbReference>
<name>A0A086P7G6_SPHHM</name>
<reference evidence="1" key="1">
    <citation type="submission" date="2014-08" db="EMBL/GenBank/DDBJ databases">
        <title>Draft genome sequences of Sphingobium herbicidovorans.</title>
        <authorList>
            <person name="Gan H.M."/>
            <person name="Gan H.Y."/>
            <person name="Savka M.A."/>
        </authorList>
    </citation>
    <scope>NUCLEOTIDE SEQUENCE [LARGE SCALE GENOMIC DNA]</scope>
    <source>
        <strain evidence="1">NBRC 16415</strain>
    </source>
</reference>
<dbReference type="EMBL" id="JFZA02000032">
    <property type="protein sequence ID" value="KFG89334.1"/>
    <property type="molecule type" value="Genomic_DNA"/>
</dbReference>
<accession>A0A086P7G6</accession>
<evidence type="ECO:0000313" key="2">
    <source>
        <dbReference type="Proteomes" id="UP000024284"/>
    </source>
</evidence>